<organism evidence="1 2">
    <name type="scientific">Thelephora ganbajun</name>
    <name type="common">Ganba fungus</name>
    <dbReference type="NCBI Taxonomy" id="370292"/>
    <lineage>
        <taxon>Eukaryota</taxon>
        <taxon>Fungi</taxon>
        <taxon>Dikarya</taxon>
        <taxon>Basidiomycota</taxon>
        <taxon>Agaricomycotina</taxon>
        <taxon>Agaricomycetes</taxon>
        <taxon>Thelephorales</taxon>
        <taxon>Thelephoraceae</taxon>
        <taxon>Thelephora</taxon>
    </lineage>
</organism>
<evidence type="ECO:0000313" key="1">
    <source>
        <dbReference type="EMBL" id="KAF9653290.1"/>
    </source>
</evidence>
<sequence length="158" mass="17825">MSSRKAYIRKNFIAAMRKQEVPAICSTNVATRRIEPFSESVPVPSHPAFDRLEEMKMKQLQEDCETLKKGFIKLRDKYIQSTARISAAEDELNTCRGESEQLRTQVTTLREELRVQNEALAERVTSATSAATVALRAEVHHARNPLYTVLVASTSSKD</sequence>
<dbReference type="Proteomes" id="UP000886501">
    <property type="component" value="Unassembled WGS sequence"/>
</dbReference>
<evidence type="ECO:0000313" key="2">
    <source>
        <dbReference type="Proteomes" id="UP000886501"/>
    </source>
</evidence>
<keyword evidence="2" id="KW-1185">Reference proteome</keyword>
<protein>
    <submittedName>
        <fullName evidence="1">Uncharacterized protein</fullName>
    </submittedName>
</protein>
<proteinExistence type="predicted"/>
<accession>A0ACB6ZU09</accession>
<reference evidence="1" key="2">
    <citation type="journal article" date="2020" name="Nat. Commun.">
        <title>Large-scale genome sequencing of mycorrhizal fungi provides insights into the early evolution of symbiotic traits.</title>
        <authorList>
            <person name="Miyauchi S."/>
            <person name="Kiss E."/>
            <person name="Kuo A."/>
            <person name="Drula E."/>
            <person name="Kohler A."/>
            <person name="Sanchez-Garcia M."/>
            <person name="Morin E."/>
            <person name="Andreopoulos B."/>
            <person name="Barry K.W."/>
            <person name="Bonito G."/>
            <person name="Buee M."/>
            <person name="Carver A."/>
            <person name="Chen C."/>
            <person name="Cichocki N."/>
            <person name="Clum A."/>
            <person name="Culley D."/>
            <person name="Crous P.W."/>
            <person name="Fauchery L."/>
            <person name="Girlanda M."/>
            <person name="Hayes R.D."/>
            <person name="Keri Z."/>
            <person name="LaButti K."/>
            <person name="Lipzen A."/>
            <person name="Lombard V."/>
            <person name="Magnuson J."/>
            <person name="Maillard F."/>
            <person name="Murat C."/>
            <person name="Nolan M."/>
            <person name="Ohm R.A."/>
            <person name="Pangilinan J."/>
            <person name="Pereira M.F."/>
            <person name="Perotto S."/>
            <person name="Peter M."/>
            <person name="Pfister S."/>
            <person name="Riley R."/>
            <person name="Sitrit Y."/>
            <person name="Stielow J.B."/>
            <person name="Szollosi G."/>
            <person name="Zifcakova L."/>
            <person name="Stursova M."/>
            <person name="Spatafora J.W."/>
            <person name="Tedersoo L."/>
            <person name="Vaario L.M."/>
            <person name="Yamada A."/>
            <person name="Yan M."/>
            <person name="Wang P."/>
            <person name="Xu J."/>
            <person name="Bruns T."/>
            <person name="Baldrian P."/>
            <person name="Vilgalys R."/>
            <person name="Dunand C."/>
            <person name="Henrissat B."/>
            <person name="Grigoriev I.V."/>
            <person name="Hibbett D."/>
            <person name="Nagy L.G."/>
            <person name="Martin F.M."/>
        </authorList>
    </citation>
    <scope>NUCLEOTIDE SEQUENCE</scope>
    <source>
        <strain evidence="1">P2</strain>
    </source>
</reference>
<reference evidence="1" key="1">
    <citation type="submission" date="2019-10" db="EMBL/GenBank/DDBJ databases">
        <authorList>
            <consortium name="DOE Joint Genome Institute"/>
            <person name="Kuo A."/>
            <person name="Miyauchi S."/>
            <person name="Kiss E."/>
            <person name="Drula E."/>
            <person name="Kohler A."/>
            <person name="Sanchez-Garcia M."/>
            <person name="Andreopoulos B."/>
            <person name="Barry K.W."/>
            <person name="Bonito G."/>
            <person name="Buee M."/>
            <person name="Carver A."/>
            <person name="Chen C."/>
            <person name="Cichocki N."/>
            <person name="Clum A."/>
            <person name="Culley D."/>
            <person name="Crous P.W."/>
            <person name="Fauchery L."/>
            <person name="Girlanda M."/>
            <person name="Hayes R."/>
            <person name="Keri Z."/>
            <person name="Labutti K."/>
            <person name="Lipzen A."/>
            <person name="Lombard V."/>
            <person name="Magnuson J."/>
            <person name="Maillard F."/>
            <person name="Morin E."/>
            <person name="Murat C."/>
            <person name="Nolan M."/>
            <person name="Ohm R."/>
            <person name="Pangilinan J."/>
            <person name="Pereira M."/>
            <person name="Perotto S."/>
            <person name="Peter M."/>
            <person name="Riley R."/>
            <person name="Sitrit Y."/>
            <person name="Stielow B."/>
            <person name="Szollosi G."/>
            <person name="Zifcakova L."/>
            <person name="Stursova M."/>
            <person name="Spatafora J.W."/>
            <person name="Tedersoo L."/>
            <person name="Vaario L.-M."/>
            <person name="Yamada A."/>
            <person name="Yan M."/>
            <person name="Wang P."/>
            <person name="Xu J."/>
            <person name="Bruns T."/>
            <person name="Baldrian P."/>
            <person name="Vilgalys R."/>
            <person name="Henrissat B."/>
            <person name="Grigoriev I.V."/>
            <person name="Hibbett D."/>
            <person name="Nagy L.G."/>
            <person name="Martin F.M."/>
        </authorList>
    </citation>
    <scope>NUCLEOTIDE SEQUENCE</scope>
    <source>
        <strain evidence="1">P2</strain>
    </source>
</reference>
<dbReference type="EMBL" id="MU117964">
    <property type="protein sequence ID" value="KAF9653290.1"/>
    <property type="molecule type" value="Genomic_DNA"/>
</dbReference>
<comment type="caution">
    <text evidence="1">The sequence shown here is derived from an EMBL/GenBank/DDBJ whole genome shotgun (WGS) entry which is preliminary data.</text>
</comment>
<name>A0ACB6ZU09_THEGA</name>
<gene>
    <name evidence="1" type="ORF">BDM02DRAFT_3182830</name>
</gene>